<dbReference type="GO" id="GO:0016829">
    <property type="term" value="F:lyase activity"/>
    <property type="evidence" value="ECO:0007669"/>
    <property type="project" value="UniProtKB-ARBA"/>
</dbReference>
<name>A0A0A0EIM7_9RHOB</name>
<dbReference type="InterPro" id="IPR008948">
    <property type="entry name" value="L-Aspartase-like"/>
</dbReference>
<dbReference type="Gene3D" id="1.20.200.10">
    <property type="entry name" value="Fumarase/aspartase (Central domain)"/>
    <property type="match status" value="1"/>
</dbReference>
<evidence type="ECO:0000313" key="3">
    <source>
        <dbReference type="EMBL" id="KGM50249.1"/>
    </source>
</evidence>
<organism evidence="3 4">
    <name type="scientific">Pseudooceanicola atlanticus</name>
    <dbReference type="NCBI Taxonomy" id="1461694"/>
    <lineage>
        <taxon>Bacteria</taxon>
        <taxon>Pseudomonadati</taxon>
        <taxon>Pseudomonadota</taxon>
        <taxon>Alphaproteobacteria</taxon>
        <taxon>Rhodobacterales</taxon>
        <taxon>Paracoccaceae</taxon>
        <taxon>Pseudooceanicola</taxon>
    </lineage>
</organism>
<comment type="similarity">
    <text evidence="1">Belongs to the class-II fumarase/aspartase family.</text>
</comment>
<dbReference type="InterPro" id="IPR020557">
    <property type="entry name" value="Fumarate_lyase_CS"/>
</dbReference>
<dbReference type="STRING" id="1461694.ATO9_01755"/>
<dbReference type="GO" id="GO:0016853">
    <property type="term" value="F:isomerase activity"/>
    <property type="evidence" value="ECO:0007669"/>
    <property type="project" value="UniProtKB-KW"/>
</dbReference>
<dbReference type="PROSITE" id="PS00163">
    <property type="entry name" value="FUMARATE_LYASES"/>
    <property type="match status" value="1"/>
</dbReference>
<protein>
    <submittedName>
        <fullName evidence="3">3-carboxy-cis,cis-muconate cycloisomerase</fullName>
    </submittedName>
</protein>
<dbReference type="AlphaFoldDB" id="A0A0A0EIM7"/>
<evidence type="ECO:0000313" key="4">
    <source>
        <dbReference type="Proteomes" id="UP000030004"/>
    </source>
</evidence>
<comment type="caution">
    <text evidence="3">The sequence shown here is derived from an EMBL/GenBank/DDBJ whole genome shotgun (WGS) entry which is preliminary data.</text>
</comment>
<keyword evidence="4" id="KW-1185">Reference proteome</keyword>
<keyword evidence="3" id="KW-0413">Isomerase</keyword>
<dbReference type="PRINTS" id="PR00149">
    <property type="entry name" value="FUMRATELYASE"/>
</dbReference>
<proteinExistence type="inferred from homology"/>
<dbReference type="PANTHER" id="PTHR43172">
    <property type="entry name" value="ADENYLOSUCCINATE LYASE"/>
    <property type="match status" value="1"/>
</dbReference>
<dbReference type="Gene3D" id="1.10.40.30">
    <property type="entry name" value="Fumarase/aspartase (C-terminal domain)"/>
    <property type="match status" value="1"/>
</dbReference>
<dbReference type="SUPFAM" id="SSF48557">
    <property type="entry name" value="L-aspartase-like"/>
    <property type="match status" value="1"/>
</dbReference>
<dbReference type="InterPro" id="IPR000362">
    <property type="entry name" value="Fumarate_lyase_fam"/>
</dbReference>
<dbReference type="RefSeq" id="WP_043744210.1">
    <property type="nucleotide sequence ID" value="NZ_AQQX01000001.1"/>
</dbReference>
<dbReference type="EMBL" id="AQQX01000001">
    <property type="protein sequence ID" value="KGM50249.1"/>
    <property type="molecule type" value="Genomic_DNA"/>
</dbReference>
<dbReference type="eggNOG" id="COG0015">
    <property type="taxonomic scope" value="Bacteria"/>
</dbReference>
<dbReference type="InterPro" id="IPR022761">
    <property type="entry name" value="Fumarate_lyase_N"/>
</dbReference>
<dbReference type="Pfam" id="PF00206">
    <property type="entry name" value="Lyase_1"/>
    <property type="match status" value="1"/>
</dbReference>
<dbReference type="SMART" id="SM00998">
    <property type="entry name" value="ADSL_C"/>
    <property type="match status" value="1"/>
</dbReference>
<feature type="domain" description="Adenylosuccinate lyase C-terminal" evidence="2">
    <location>
        <begin position="363"/>
        <end position="436"/>
    </location>
</feature>
<dbReference type="Proteomes" id="UP000030004">
    <property type="component" value="Unassembled WGS sequence"/>
</dbReference>
<evidence type="ECO:0000259" key="2">
    <source>
        <dbReference type="SMART" id="SM00998"/>
    </source>
</evidence>
<reference evidence="3 4" key="1">
    <citation type="journal article" date="2015" name="Antonie Van Leeuwenhoek">
        <title>Pseudooceanicola atlanticus gen. nov. sp. nov., isolated from surface seawater of the Atlantic Ocean and reclassification of Oceanicola batsensis, Oceanicola marinus, Oceanicola nitratireducens, Oceanicola nanhaiensis, Oceanicola antarcticus and Oceanicola flagellatus, as Pseudooceanicola batsensis comb. nov., Pseudooceanicola marinus comb. nov., Pseudooceanicola nitratireducens comb. nov., Pseudooceanicola nanhaiensis comb. nov., Pseudooceanicola antarcticus comb. nov., and Pseudooceanicola flagellatus comb. nov.</title>
        <authorList>
            <person name="Lai Q."/>
            <person name="Li G."/>
            <person name="Liu X."/>
            <person name="Du Y."/>
            <person name="Sun F."/>
            <person name="Shao Z."/>
        </authorList>
    </citation>
    <scope>NUCLEOTIDE SEQUENCE [LARGE SCALE GENOMIC DNA]</scope>
    <source>
        <strain evidence="3 4">22II-s11g</strain>
    </source>
</reference>
<accession>A0A0A0EIM7</accession>
<dbReference type="InterPro" id="IPR019468">
    <property type="entry name" value="AdenyloSucc_lyase_C"/>
</dbReference>
<dbReference type="PANTHER" id="PTHR43172:SF2">
    <property type="entry name" value="ADENYLOSUCCINATE LYASE C-TERMINAL DOMAIN-CONTAINING PROTEIN"/>
    <property type="match status" value="1"/>
</dbReference>
<dbReference type="PRINTS" id="PR00145">
    <property type="entry name" value="ARGSUCLYASE"/>
</dbReference>
<sequence>MPGSVHDSVIYHKLFDAGEASRLFTDSAEVRAMLIVEGALAKAQGALGIIPEISAAAIHRATLEIVIDAGGLGNAAAKNGVPVPGLVAAFREEMKGPEHAQYLHWGATSQDIVDTGLMLRLRQLLSLVEDGLRATLSDLGKLADQHADTTMAGRTYGQYATPVSFGSVVAGWGNPLLSLLSELDDLRSKNLLVSLSGAAGTGGVWGEQAGPLRAALADGLGLADPGRSWHADRGPILRIADWLTRVATAIGKMGEDLIAMAQSGIGEIRLGASGGSSTMPQKQNPVQPSVMVATARQVIGLNATLQGTGLARQERDGAAWFTEWMTLPQLCLSAATAVQTARSLAPGLAPDPQAMLRAFEGGQGLIHAEALSFRLAAHMPRPEAQAEVKRLCLEVQQTGAHLADATRAAYPDIDTDDIFDLSRQMGDAPDQARAFAARAASA</sequence>
<evidence type="ECO:0000256" key="1">
    <source>
        <dbReference type="ARBA" id="ARBA00034772"/>
    </source>
</evidence>
<dbReference type="OrthoDB" id="9768878at2"/>
<gene>
    <name evidence="3" type="ORF">ATO9_01755</name>
</gene>